<comment type="caution">
    <text evidence="2">The sequence shown here is derived from an EMBL/GenBank/DDBJ whole genome shotgun (WGS) entry which is preliminary data.</text>
</comment>
<dbReference type="Proteomes" id="UP000030129">
    <property type="component" value="Unassembled WGS sequence"/>
</dbReference>
<dbReference type="Gene3D" id="3.40.50.880">
    <property type="match status" value="1"/>
</dbReference>
<name>A0A0A2LNM9_9FLAO</name>
<dbReference type="GO" id="GO:0005829">
    <property type="term" value="C:cytosol"/>
    <property type="evidence" value="ECO:0007669"/>
    <property type="project" value="TreeGrafter"/>
</dbReference>
<dbReference type="PANTHER" id="PTHR42695">
    <property type="entry name" value="GLUTAMINE AMIDOTRANSFERASE YLR126C-RELATED"/>
    <property type="match status" value="1"/>
</dbReference>
<dbReference type="AlphaFoldDB" id="A0A0A2LNM9"/>
<dbReference type="PANTHER" id="PTHR42695:SF5">
    <property type="entry name" value="GLUTAMINE AMIDOTRANSFERASE YLR126C-RELATED"/>
    <property type="match status" value="1"/>
</dbReference>
<dbReference type="FunFam" id="3.40.50.880:FF:000033">
    <property type="entry name" value="Glutamine amidotransferase class-I"/>
    <property type="match status" value="1"/>
</dbReference>
<dbReference type="PROSITE" id="PS51273">
    <property type="entry name" value="GATASE_TYPE_1"/>
    <property type="match status" value="1"/>
</dbReference>
<dbReference type="InterPro" id="IPR017926">
    <property type="entry name" value="GATASE"/>
</dbReference>
<proteinExistence type="predicted"/>
<dbReference type="EMBL" id="JRLV01000009">
    <property type="protein sequence ID" value="KGO80793.1"/>
    <property type="molecule type" value="Genomic_DNA"/>
</dbReference>
<dbReference type="SUPFAM" id="SSF52317">
    <property type="entry name" value="Class I glutamine amidotransferase-like"/>
    <property type="match status" value="1"/>
</dbReference>
<dbReference type="GO" id="GO:0016740">
    <property type="term" value="F:transferase activity"/>
    <property type="evidence" value="ECO:0007669"/>
    <property type="project" value="UniProtKB-KW"/>
</dbReference>
<dbReference type="STRING" id="1406840.Q763_09665"/>
<dbReference type="Pfam" id="PF00117">
    <property type="entry name" value="GATase"/>
    <property type="match status" value="1"/>
</dbReference>
<dbReference type="RefSeq" id="WP_035133577.1">
    <property type="nucleotide sequence ID" value="NZ_JRLV01000009.1"/>
</dbReference>
<gene>
    <name evidence="2" type="ORF">Q763_09665</name>
</gene>
<dbReference type="CDD" id="cd01741">
    <property type="entry name" value="GATase1_1"/>
    <property type="match status" value="1"/>
</dbReference>
<dbReference type="eggNOG" id="COG0518">
    <property type="taxonomic scope" value="Bacteria"/>
</dbReference>
<evidence type="ECO:0000313" key="2">
    <source>
        <dbReference type="EMBL" id="KGO80793.1"/>
    </source>
</evidence>
<sequence>MNVHYLQHVPFEGLGAIKIWLDDKGHKISSTKFYDPGFLLPDISEIDALIVLGGPMGIYEESVYQWLKAEKLFIKSCIAAGKKVLGICLGAQLIADCLGAKVSPATHKEIGWFPVFPTEESKKLPWFYKLFSNKPIVFHWHGDRFDIPDNGSLDLLYSEANAHQAFYYNKNVIGLQFHLEVTQTSLLQMLENGKEDIEPLPYVQSEAEIHTGAQNTSTCNTLMNEFLNNWFYENNQ</sequence>
<dbReference type="InterPro" id="IPR029062">
    <property type="entry name" value="Class_I_gatase-like"/>
</dbReference>
<feature type="domain" description="Glutamine amidotransferase" evidence="1">
    <location>
        <begin position="44"/>
        <end position="192"/>
    </location>
</feature>
<dbReference type="InterPro" id="IPR044992">
    <property type="entry name" value="ChyE-like"/>
</dbReference>
<evidence type="ECO:0000313" key="3">
    <source>
        <dbReference type="Proteomes" id="UP000030129"/>
    </source>
</evidence>
<evidence type="ECO:0000259" key="1">
    <source>
        <dbReference type="Pfam" id="PF00117"/>
    </source>
</evidence>
<organism evidence="2 3">
    <name type="scientific">Flavobacterium beibuense F44-8</name>
    <dbReference type="NCBI Taxonomy" id="1406840"/>
    <lineage>
        <taxon>Bacteria</taxon>
        <taxon>Pseudomonadati</taxon>
        <taxon>Bacteroidota</taxon>
        <taxon>Flavobacteriia</taxon>
        <taxon>Flavobacteriales</taxon>
        <taxon>Flavobacteriaceae</taxon>
        <taxon>Flavobacterium</taxon>
    </lineage>
</organism>
<keyword evidence="2" id="KW-0808">Transferase</keyword>
<accession>A0A0A2LNM9</accession>
<protein>
    <submittedName>
        <fullName evidence="2">Amidotransferase</fullName>
    </submittedName>
</protein>
<reference evidence="2 3" key="1">
    <citation type="submission" date="2013-09" db="EMBL/GenBank/DDBJ databases">
        <authorList>
            <person name="Zeng Z."/>
            <person name="Chen C."/>
        </authorList>
    </citation>
    <scope>NUCLEOTIDE SEQUENCE [LARGE SCALE GENOMIC DNA]</scope>
    <source>
        <strain evidence="2 3">F44-8</strain>
    </source>
</reference>
<keyword evidence="3" id="KW-1185">Reference proteome</keyword>